<feature type="domain" description="N-acetyltransferase" evidence="1">
    <location>
        <begin position="19"/>
        <end position="173"/>
    </location>
</feature>
<reference evidence="2 3" key="1">
    <citation type="submission" date="2024-10" db="EMBL/GenBank/DDBJ databases">
        <title>The Natural Products Discovery Center: Release of the First 8490 Sequenced Strains for Exploring Actinobacteria Biosynthetic Diversity.</title>
        <authorList>
            <person name="Kalkreuter E."/>
            <person name="Kautsar S.A."/>
            <person name="Yang D."/>
            <person name="Bader C.D."/>
            <person name="Teijaro C.N."/>
            <person name="Fluegel L."/>
            <person name="Davis C.M."/>
            <person name="Simpson J.R."/>
            <person name="Lauterbach L."/>
            <person name="Steele A.D."/>
            <person name="Gui C."/>
            <person name="Meng S."/>
            <person name="Li G."/>
            <person name="Viehrig K."/>
            <person name="Ye F."/>
            <person name="Su P."/>
            <person name="Kiefer A.F."/>
            <person name="Nichols A."/>
            <person name="Cepeda A.J."/>
            <person name="Yan W."/>
            <person name="Fan B."/>
            <person name="Jiang Y."/>
            <person name="Adhikari A."/>
            <person name="Zheng C.-J."/>
            <person name="Schuster L."/>
            <person name="Cowan T.M."/>
            <person name="Smanski M.J."/>
            <person name="Chevrette M.G."/>
            <person name="De Carvalho L.P.S."/>
            <person name="Shen B."/>
        </authorList>
    </citation>
    <scope>NUCLEOTIDE SEQUENCE [LARGE SCALE GENOMIC DNA]</scope>
    <source>
        <strain evidence="2 3">NPDC017990</strain>
    </source>
</reference>
<evidence type="ECO:0000259" key="1">
    <source>
        <dbReference type="PROSITE" id="PS51186"/>
    </source>
</evidence>
<sequence length="188" mass="20651">MTPPPITFPWPTTLTTARLVLRPIEPEDVPAMTRLWTDPEVRRHLGGPVDEETLRLREQHCVGARGAFSVTLRTDGPVVGGVQLEPDPRRAGRAEVSYQLLPEHWGSGYGREAVAAVVGWAREATAPEGSRVVAVTQEANGRSRRLLESIGMERAETFVEWGATQVLRRRSAAAGPPLTRAALPIPYY</sequence>
<dbReference type="EC" id="2.3.-.-" evidence="2"/>
<dbReference type="InterPro" id="IPR051531">
    <property type="entry name" value="N-acetyltransferase"/>
</dbReference>
<dbReference type="InterPro" id="IPR000182">
    <property type="entry name" value="GNAT_dom"/>
</dbReference>
<name>A0ABW7QQS7_9ACTN</name>
<organism evidence="2 3">
    <name type="scientific">Streptomyces longisporoflavus</name>
    <dbReference type="NCBI Taxonomy" id="28044"/>
    <lineage>
        <taxon>Bacteria</taxon>
        <taxon>Bacillati</taxon>
        <taxon>Actinomycetota</taxon>
        <taxon>Actinomycetes</taxon>
        <taxon>Kitasatosporales</taxon>
        <taxon>Streptomycetaceae</taxon>
        <taxon>Streptomyces</taxon>
    </lineage>
</organism>
<dbReference type="RefSeq" id="WP_397712162.1">
    <property type="nucleotide sequence ID" value="NZ_JBIRGN010000003.1"/>
</dbReference>
<dbReference type="GO" id="GO:0016746">
    <property type="term" value="F:acyltransferase activity"/>
    <property type="evidence" value="ECO:0007669"/>
    <property type="project" value="UniProtKB-KW"/>
</dbReference>
<keyword evidence="2" id="KW-0012">Acyltransferase</keyword>
<dbReference type="PROSITE" id="PS51186">
    <property type="entry name" value="GNAT"/>
    <property type="match status" value="1"/>
</dbReference>
<gene>
    <name evidence="2" type="ORF">ACH4F9_16115</name>
</gene>
<keyword evidence="3" id="KW-1185">Reference proteome</keyword>
<accession>A0ABW7QQS7</accession>
<keyword evidence="2" id="KW-0808">Transferase</keyword>
<proteinExistence type="predicted"/>
<dbReference type="PANTHER" id="PTHR43792:SF16">
    <property type="entry name" value="N-ACETYLTRANSFERASE DOMAIN-CONTAINING PROTEIN"/>
    <property type="match status" value="1"/>
</dbReference>
<comment type="caution">
    <text evidence="2">The sequence shown here is derived from an EMBL/GenBank/DDBJ whole genome shotgun (WGS) entry which is preliminary data.</text>
</comment>
<dbReference type="Gene3D" id="3.40.630.30">
    <property type="match status" value="1"/>
</dbReference>
<evidence type="ECO:0000313" key="2">
    <source>
        <dbReference type="EMBL" id="MFH8546525.1"/>
    </source>
</evidence>
<protein>
    <submittedName>
        <fullName evidence="2">GNAT family N-acetyltransferase</fullName>
        <ecNumber evidence="2">2.3.-.-</ecNumber>
    </submittedName>
</protein>
<dbReference type="PANTHER" id="PTHR43792">
    <property type="entry name" value="GNAT FAMILY, PUTATIVE (AFU_ORTHOLOGUE AFUA_3G00765)-RELATED-RELATED"/>
    <property type="match status" value="1"/>
</dbReference>
<dbReference type="EMBL" id="JBIRGQ010000003">
    <property type="protein sequence ID" value="MFH8546525.1"/>
    <property type="molecule type" value="Genomic_DNA"/>
</dbReference>
<dbReference type="SUPFAM" id="SSF55729">
    <property type="entry name" value="Acyl-CoA N-acyltransferases (Nat)"/>
    <property type="match status" value="1"/>
</dbReference>
<dbReference type="Pfam" id="PF13302">
    <property type="entry name" value="Acetyltransf_3"/>
    <property type="match status" value="1"/>
</dbReference>
<dbReference type="Proteomes" id="UP001610818">
    <property type="component" value="Unassembled WGS sequence"/>
</dbReference>
<dbReference type="CDD" id="cd04301">
    <property type="entry name" value="NAT_SF"/>
    <property type="match status" value="1"/>
</dbReference>
<dbReference type="InterPro" id="IPR016181">
    <property type="entry name" value="Acyl_CoA_acyltransferase"/>
</dbReference>
<evidence type="ECO:0000313" key="3">
    <source>
        <dbReference type="Proteomes" id="UP001610818"/>
    </source>
</evidence>